<dbReference type="Proteomes" id="UP000034786">
    <property type="component" value="Unassembled WGS sequence"/>
</dbReference>
<keyword evidence="3" id="KW-1185">Reference proteome</keyword>
<reference evidence="3" key="1">
    <citation type="submission" date="2015-02" db="EMBL/GenBank/DDBJ databases">
        <authorList>
            <person name="Ju K.-S."/>
            <person name="Doroghazi J.R."/>
            <person name="Metcalf W."/>
        </authorList>
    </citation>
    <scope>NUCLEOTIDE SEQUENCE [LARGE SCALE GENOMIC DNA]</scope>
    <source>
        <strain evidence="3">NRRL B-16380</strain>
    </source>
</reference>
<sequence length="216" mass="23263">MIPISPRYGFTPRAPLSSRLVLRIGYDQPPPPGNLASTVAQYRAKSGLRSPTRPNTARSYADDTWPGASYPSGDTTRVSRAPRERALACIRSAVCRQPPLSSARTRTASLPELRKTPRHRSAIRYVRPSATPTRLLPAPMPLSSRARTVCRMPAGSPGSTVRANKVFSVLAGGSLRCASWAASTSPVRASATTQDSAETSGTRDAPARRRTWVPGR</sequence>
<feature type="region of interest" description="Disordered" evidence="1">
    <location>
        <begin position="181"/>
        <end position="216"/>
    </location>
</feature>
<evidence type="ECO:0000313" key="3">
    <source>
        <dbReference type="Proteomes" id="UP000034786"/>
    </source>
</evidence>
<feature type="region of interest" description="Disordered" evidence="1">
    <location>
        <begin position="45"/>
        <end position="79"/>
    </location>
</feature>
<organism evidence="2 3">
    <name type="scientific">Streptomyces variegatus</name>
    <dbReference type="NCBI Taxonomy" id="284040"/>
    <lineage>
        <taxon>Bacteria</taxon>
        <taxon>Bacillati</taxon>
        <taxon>Actinomycetota</taxon>
        <taxon>Actinomycetes</taxon>
        <taxon>Kitasatosporales</taxon>
        <taxon>Streptomycetaceae</taxon>
        <taxon>Streptomyces</taxon>
    </lineage>
</organism>
<dbReference type="PATRIC" id="fig|284040.3.peg.4338"/>
<feature type="compositionally biased region" description="Polar residues" evidence="1">
    <location>
        <begin position="181"/>
        <end position="202"/>
    </location>
</feature>
<comment type="caution">
    <text evidence="2">The sequence shown here is derived from an EMBL/GenBank/DDBJ whole genome shotgun (WGS) entry which is preliminary data.</text>
</comment>
<protein>
    <submittedName>
        <fullName evidence="2">Uncharacterized protein</fullName>
    </submittedName>
</protein>
<accession>A0A0M2GJC0</accession>
<evidence type="ECO:0000313" key="2">
    <source>
        <dbReference type="EMBL" id="KJK35772.1"/>
    </source>
</evidence>
<name>A0A0M2GJC0_9ACTN</name>
<proteinExistence type="predicted"/>
<evidence type="ECO:0000256" key="1">
    <source>
        <dbReference type="SAM" id="MobiDB-lite"/>
    </source>
</evidence>
<dbReference type="AlphaFoldDB" id="A0A0M2GJC0"/>
<gene>
    <name evidence="2" type="ORF">UK15_29755</name>
</gene>
<dbReference type="EMBL" id="JYJH01000027">
    <property type="protein sequence ID" value="KJK35772.1"/>
    <property type="molecule type" value="Genomic_DNA"/>
</dbReference>
<dbReference type="STRING" id="284040.UK15_29755"/>